<evidence type="ECO:0000256" key="2">
    <source>
        <dbReference type="ARBA" id="ARBA00023295"/>
    </source>
</evidence>
<dbReference type="Proteomes" id="UP000824002">
    <property type="component" value="Unassembled WGS sequence"/>
</dbReference>
<dbReference type="InterPro" id="IPR006047">
    <property type="entry name" value="GH13_cat_dom"/>
</dbReference>
<proteinExistence type="predicted"/>
<evidence type="ECO:0000313" key="4">
    <source>
        <dbReference type="EMBL" id="HIS75420.1"/>
    </source>
</evidence>
<keyword evidence="2" id="KW-0326">Glycosidase</keyword>
<organism evidence="4 5">
    <name type="scientific">Candidatus Merdivicinus excrementipullorum</name>
    <dbReference type="NCBI Taxonomy" id="2840867"/>
    <lineage>
        <taxon>Bacteria</taxon>
        <taxon>Bacillati</taxon>
        <taxon>Bacillota</taxon>
        <taxon>Clostridia</taxon>
        <taxon>Eubacteriales</taxon>
        <taxon>Oscillospiraceae</taxon>
        <taxon>Oscillospiraceae incertae sedis</taxon>
        <taxon>Candidatus Merdivicinus</taxon>
    </lineage>
</organism>
<accession>A0A9D1FLJ3</accession>
<dbReference type="EMBL" id="DVJP01000015">
    <property type="protein sequence ID" value="HIS75420.1"/>
    <property type="molecule type" value="Genomic_DNA"/>
</dbReference>
<sequence length="624" mass="72070">MQPDIYYNAWDLSCKTPFGSVREGERICLRFFVRSGKKTQKVSVKLRLDGQAEDQELIMAPAGVQNEFTIYERVFSVAKKGLYFYRFEILTEAGILFVGRDEDAVAVIRDFLPEWQLTVYGREFSVPEGLDTGIMYQIFPDRFRRTREWEPVNVPGKRSLHRNWYGRPLFKADIPDYQANDFFGGDLRGIREKLPYLRDLGVTVLYLNPIFESASNHRYNTGDYKKIDPYLGAEEDFKTLCREAKEYGIRVILDGVFSHTGSDSRYFNRDGHYPDLGAWQSEKSPYAPWYRFLNPERTEYDCWWGFVTLPNVNEEEPSFIDFVCGEEGVLSYWMKRGASGWRLDVADELPDGFLDEVRRRVKQENPEAYLLGEVWEDASNKESYGQRRRYLLGDQLDSVMNYPWRTAVLDFVGKGDAWLFRRRILSLLDHYPKPAIQGLMNPLSTHDTPRARTVLGVEHPVDPLEQGNYQLTPEELEKGRRRLRLASMIQYTLPGFPSLYYGDEAGLAGFSDPWNRRCYPWGQEEEPLLWFFRQLGELRRRMPEAMSAPLRFVLCEDGLAAYKRGNLVTAVNCGWETEHASLPEGAEILLAEGSVRWEGDHLALPSQSGAILRLLGPVGKGDEI</sequence>
<evidence type="ECO:0000313" key="5">
    <source>
        <dbReference type="Proteomes" id="UP000824002"/>
    </source>
</evidence>
<dbReference type="InterPro" id="IPR045857">
    <property type="entry name" value="O16G_dom_2"/>
</dbReference>
<dbReference type="GO" id="GO:0016798">
    <property type="term" value="F:hydrolase activity, acting on glycosyl bonds"/>
    <property type="evidence" value="ECO:0007669"/>
    <property type="project" value="UniProtKB-KW"/>
</dbReference>
<dbReference type="Pfam" id="PF00128">
    <property type="entry name" value="Alpha-amylase"/>
    <property type="match status" value="1"/>
</dbReference>
<dbReference type="AlphaFoldDB" id="A0A9D1FLJ3"/>
<comment type="caution">
    <text evidence="4">The sequence shown here is derived from an EMBL/GenBank/DDBJ whole genome shotgun (WGS) entry which is preliminary data.</text>
</comment>
<protein>
    <submittedName>
        <fullName evidence="4">Glycoside hydrolase family 13 protein</fullName>
    </submittedName>
</protein>
<dbReference type="PANTHER" id="PTHR10357">
    <property type="entry name" value="ALPHA-AMYLASE FAMILY MEMBER"/>
    <property type="match status" value="1"/>
</dbReference>
<dbReference type="Gene3D" id="3.90.400.10">
    <property type="entry name" value="Oligo-1,6-glucosidase, Domain 2"/>
    <property type="match status" value="1"/>
</dbReference>
<dbReference type="SMART" id="SM00642">
    <property type="entry name" value="Aamy"/>
    <property type="match status" value="1"/>
</dbReference>
<dbReference type="Gene3D" id="3.20.20.80">
    <property type="entry name" value="Glycosidases"/>
    <property type="match status" value="1"/>
</dbReference>
<dbReference type="PANTHER" id="PTHR10357:SF210">
    <property type="entry name" value="MALTODEXTRIN GLUCOSIDASE"/>
    <property type="match status" value="1"/>
</dbReference>
<dbReference type="SUPFAM" id="SSF51445">
    <property type="entry name" value="(Trans)glycosidases"/>
    <property type="match status" value="1"/>
</dbReference>
<gene>
    <name evidence="4" type="ORF">IAB51_01290</name>
</gene>
<keyword evidence="1 4" id="KW-0378">Hydrolase</keyword>
<reference evidence="4" key="1">
    <citation type="submission" date="2020-10" db="EMBL/GenBank/DDBJ databases">
        <authorList>
            <person name="Gilroy R."/>
        </authorList>
    </citation>
    <scope>NUCLEOTIDE SEQUENCE</scope>
    <source>
        <strain evidence="4">CHK199-13235</strain>
    </source>
</reference>
<dbReference type="GO" id="GO:0005975">
    <property type="term" value="P:carbohydrate metabolic process"/>
    <property type="evidence" value="ECO:0007669"/>
    <property type="project" value="InterPro"/>
</dbReference>
<name>A0A9D1FLJ3_9FIRM</name>
<dbReference type="CDD" id="cd11338">
    <property type="entry name" value="AmyAc_CMD"/>
    <property type="match status" value="1"/>
</dbReference>
<feature type="domain" description="Glycosyl hydrolase family 13 catalytic" evidence="3">
    <location>
        <begin position="137"/>
        <end position="539"/>
    </location>
</feature>
<evidence type="ECO:0000256" key="1">
    <source>
        <dbReference type="ARBA" id="ARBA00022801"/>
    </source>
</evidence>
<reference evidence="4" key="2">
    <citation type="journal article" date="2021" name="PeerJ">
        <title>Extensive microbial diversity within the chicken gut microbiome revealed by metagenomics and culture.</title>
        <authorList>
            <person name="Gilroy R."/>
            <person name="Ravi A."/>
            <person name="Getino M."/>
            <person name="Pursley I."/>
            <person name="Horton D.L."/>
            <person name="Alikhan N.F."/>
            <person name="Baker D."/>
            <person name="Gharbi K."/>
            <person name="Hall N."/>
            <person name="Watson M."/>
            <person name="Adriaenssens E.M."/>
            <person name="Foster-Nyarko E."/>
            <person name="Jarju S."/>
            <person name="Secka A."/>
            <person name="Antonio M."/>
            <person name="Oren A."/>
            <person name="Chaudhuri R.R."/>
            <person name="La Ragione R."/>
            <person name="Hildebrand F."/>
            <person name="Pallen M.J."/>
        </authorList>
    </citation>
    <scope>NUCLEOTIDE SEQUENCE</scope>
    <source>
        <strain evidence="4">CHK199-13235</strain>
    </source>
</reference>
<evidence type="ECO:0000259" key="3">
    <source>
        <dbReference type="SMART" id="SM00642"/>
    </source>
</evidence>
<dbReference type="InterPro" id="IPR017853">
    <property type="entry name" value="GH"/>
</dbReference>